<evidence type="ECO:0000313" key="2">
    <source>
        <dbReference type="EMBL" id="PIP19183.1"/>
    </source>
</evidence>
<dbReference type="InterPro" id="IPR000305">
    <property type="entry name" value="GIY-YIG_endonuc"/>
</dbReference>
<dbReference type="InterPro" id="IPR040843">
    <property type="entry name" value="RAMA"/>
</dbReference>
<dbReference type="PROSITE" id="PS50164">
    <property type="entry name" value="GIY_YIG"/>
    <property type="match status" value="1"/>
</dbReference>
<protein>
    <recommendedName>
        <fullName evidence="1">GIY-YIG domain-containing protein</fullName>
    </recommendedName>
</protein>
<feature type="domain" description="GIY-YIG" evidence="1">
    <location>
        <begin position="34"/>
        <end position="109"/>
    </location>
</feature>
<dbReference type="Proteomes" id="UP000231292">
    <property type="component" value="Unassembled WGS sequence"/>
</dbReference>
<evidence type="ECO:0000259" key="1">
    <source>
        <dbReference type="PROSITE" id="PS50164"/>
    </source>
</evidence>
<dbReference type="Pfam" id="PF18755">
    <property type="entry name" value="RAMA"/>
    <property type="match status" value="1"/>
</dbReference>
<proteinExistence type="predicted"/>
<dbReference type="Pfam" id="PF01541">
    <property type="entry name" value="GIY-YIG"/>
    <property type="match status" value="1"/>
</dbReference>
<accession>A0A2G9YKD6</accession>
<dbReference type="Gene3D" id="3.40.1440.10">
    <property type="entry name" value="GIY-YIG endonuclease"/>
    <property type="match status" value="1"/>
</dbReference>
<reference evidence="2 3" key="1">
    <citation type="submission" date="2017-09" db="EMBL/GenBank/DDBJ databases">
        <title>Depth-based differentiation of microbial function through sediment-hosted aquifers and enrichment of novel symbionts in the deep terrestrial subsurface.</title>
        <authorList>
            <person name="Probst A.J."/>
            <person name="Ladd B."/>
            <person name="Jarett J.K."/>
            <person name="Geller-Mcgrath D.E."/>
            <person name="Sieber C.M."/>
            <person name="Emerson J.B."/>
            <person name="Anantharaman K."/>
            <person name="Thomas B.C."/>
            <person name="Malmstrom R."/>
            <person name="Stieglmeier M."/>
            <person name="Klingl A."/>
            <person name="Woyke T."/>
            <person name="Ryan C.M."/>
            <person name="Banfield J.F."/>
        </authorList>
    </citation>
    <scope>NUCLEOTIDE SEQUENCE [LARGE SCALE GENOMIC DNA]</scope>
    <source>
        <strain evidence="2">CG23_combo_of_CG06-09_8_20_14_all_41_10</strain>
    </source>
</reference>
<dbReference type="AlphaFoldDB" id="A0A2G9YKD6"/>
<evidence type="ECO:0000313" key="3">
    <source>
        <dbReference type="Proteomes" id="UP000231292"/>
    </source>
</evidence>
<organism evidence="2 3">
    <name type="scientific">Candidatus Sherwoodlollariibacterium unditelluris</name>
    <dbReference type="NCBI Taxonomy" id="1974757"/>
    <lineage>
        <taxon>Bacteria</taxon>
        <taxon>Pseudomonadati</taxon>
        <taxon>Candidatus Omnitrophota</taxon>
        <taxon>Candidatus Sherwoodlollariibacterium</taxon>
    </lineage>
</organism>
<name>A0A2G9YKD6_9BACT</name>
<comment type="caution">
    <text evidence="2">The sequence shown here is derived from an EMBL/GenBank/DDBJ whole genome shotgun (WGS) entry which is preliminary data.</text>
</comment>
<dbReference type="CDD" id="cd00719">
    <property type="entry name" value="GIY-YIG_SF"/>
    <property type="match status" value="1"/>
</dbReference>
<dbReference type="SUPFAM" id="SSF82771">
    <property type="entry name" value="GIY-YIG endonuclease"/>
    <property type="match status" value="1"/>
</dbReference>
<dbReference type="EMBL" id="PCRK01000102">
    <property type="protein sequence ID" value="PIP19183.1"/>
    <property type="molecule type" value="Genomic_DNA"/>
</dbReference>
<sequence length="227" mass="26489">MKSYKGQLVCQHLENISRDALEDYQAVIKDYVKGRHGIYALYKKDKLYYVGLASNLRNRLKHHLRDRHAHTWDRFSVYLTIKDAHLKELESLILRIASPSGNRKSGKFLRSQDLKPVFKNAITSSQRTEINSMFGIEAGEATVKKKHGKLTVLSMLNKKFKIRMLYKGKLYKAVVRKNGSIRYKEKVYNSPSSAAQAVRGMRSNGWVWWKYERAPGDWVVLDELRRR</sequence>
<dbReference type="InterPro" id="IPR035901">
    <property type="entry name" value="GIY-YIG_endonuc_sf"/>
</dbReference>
<gene>
    <name evidence="2" type="ORF">COX41_04220</name>
</gene>